<evidence type="ECO:0000313" key="2">
    <source>
        <dbReference type="EMBL" id="KAK3335053.1"/>
    </source>
</evidence>
<protein>
    <submittedName>
        <fullName evidence="2">Uncharacterized protein</fullName>
    </submittedName>
</protein>
<feature type="region of interest" description="Disordered" evidence="1">
    <location>
        <begin position="462"/>
        <end position="488"/>
    </location>
</feature>
<dbReference type="AlphaFoldDB" id="A0AAE0J183"/>
<organism evidence="2 3">
    <name type="scientific">Neurospora tetraspora</name>
    <dbReference type="NCBI Taxonomy" id="94610"/>
    <lineage>
        <taxon>Eukaryota</taxon>
        <taxon>Fungi</taxon>
        <taxon>Dikarya</taxon>
        <taxon>Ascomycota</taxon>
        <taxon>Pezizomycotina</taxon>
        <taxon>Sordariomycetes</taxon>
        <taxon>Sordariomycetidae</taxon>
        <taxon>Sordariales</taxon>
        <taxon>Sordariaceae</taxon>
        <taxon>Neurospora</taxon>
    </lineage>
</organism>
<keyword evidence="3" id="KW-1185">Reference proteome</keyword>
<proteinExistence type="predicted"/>
<reference evidence="2" key="2">
    <citation type="submission" date="2023-06" db="EMBL/GenBank/DDBJ databases">
        <authorList>
            <consortium name="Lawrence Berkeley National Laboratory"/>
            <person name="Haridas S."/>
            <person name="Hensen N."/>
            <person name="Bonometti L."/>
            <person name="Westerberg I."/>
            <person name="Brannstrom I.O."/>
            <person name="Guillou S."/>
            <person name="Cros-Aarteil S."/>
            <person name="Calhoun S."/>
            <person name="Kuo A."/>
            <person name="Mondo S."/>
            <person name="Pangilinan J."/>
            <person name="Riley R."/>
            <person name="Labutti K."/>
            <person name="Andreopoulos B."/>
            <person name="Lipzen A."/>
            <person name="Chen C."/>
            <person name="Yanf M."/>
            <person name="Daum C."/>
            <person name="Ng V."/>
            <person name="Clum A."/>
            <person name="Steindorff A."/>
            <person name="Ohm R."/>
            <person name="Martin F."/>
            <person name="Silar P."/>
            <person name="Natvig D."/>
            <person name="Lalanne C."/>
            <person name="Gautier V."/>
            <person name="Ament-Velasquez S.L."/>
            <person name="Kruys A."/>
            <person name="Hutchinson M.I."/>
            <person name="Powell A.J."/>
            <person name="Barry K."/>
            <person name="Miller A.N."/>
            <person name="Grigoriev I.V."/>
            <person name="Debuchy R."/>
            <person name="Gladieux P."/>
            <person name="Thoren M.H."/>
            <person name="Johannesson H."/>
        </authorList>
    </citation>
    <scope>NUCLEOTIDE SEQUENCE</scope>
    <source>
        <strain evidence="2">CBS 560.94</strain>
    </source>
</reference>
<evidence type="ECO:0000256" key="1">
    <source>
        <dbReference type="SAM" id="MobiDB-lite"/>
    </source>
</evidence>
<dbReference type="Proteomes" id="UP001278500">
    <property type="component" value="Unassembled WGS sequence"/>
</dbReference>
<feature type="compositionally biased region" description="Acidic residues" evidence="1">
    <location>
        <begin position="103"/>
        <end position="112"/>
    </location>
</feature>
<dbReference type="GeneID" id="87868038"/>
<name>A0AAE0J183_9PEZI</name>
<sequence>MSKPSKYPPQRRNAFRNKTNPHISYGLVNLSNIMDRVYPSDHPVPRSMTSPTASIICWSSQPEAPVPSLPSVESILSSISSASSLSIPDDASDSNDSFHVDVSDLDSDEEDNLTMVPRRPGSPSDSAQDLHDWLEWMSDTYRCPSCDRLYDDCEQVRKADEERARRHRERNGHEQSQINRVIYGRKVRLHLLRTTDNHTSNSDVSAILTLSELSTFRPFDNISSFFMSSFQMPVCADAFNMEPFINKQNSHHKPSLDRRPLPTYEEVMQMTRVKKETLNTPLSKFAPTGIHVGAIILGPDRWREIGQWVESMQMPSEIELDDQVHNKPADESVVFENVRLDVEIVPEDSATKWHGDDDRELEKWDVPSYVKPTPERNKRTGVYNLIELNLWRLEKSPSHNPAILLNRATQHDIALFNTFHFEPHRHRRRYCRRCARRTYTQRNVAGLEEGCAGWIIDSVTQEDEEEVPGWSIEPVTQEDKIQEDELGD</sequence>
<dbReference type="RefSeq" id="XP_062677219.1">
    <property type="nucleotide sequence ID" value="XM_062830884.1"/>
</dbReference>
<feature type="region of interest" description="Disordered" evidence="1">
    <location>
        <begin position="1"/>
        <end position="21"/>
    </location>
</feature>
<evidence type="ECO:0000313" key="3">
    <source>
        <dbReference type="Proteomes" id="UP001278500"/>
    </source>
</evidence>
<comment type="caution">
    <text evidence="2">The sequence shown here is derived from an EMBL/GenBank/DDBJ whole genome shotgun (WGS) entry which is preliminary data.</text>
</comment>
<reference evidence="2" key="1">
    <citation type="journal article" date="2023" name="Mol. Phylogenet. Evol.">
        <title>Genome-scale phylogeny and comparative genomics of the fungal order Sordariales.</title>
        <authorList>
            <person name="Hensen N."/>
            <person name="Bonometti L."/>
            <person name="Westerberg I."/>
            <person name="Brannstrom I.O."/>
            <person name="Guillou S."/>
            <person name="Cros-Aarteil S."/>
            <person name="Calhoun S."/>
            <person name="Haridas S."/>
            <person name="Kuo A."/>
            <person name="Mondo S."/>
            <person name="Pangilinan J."/>
            <person name="Riley R."/>
            <person name="LaButti K."/>
            <person name="Andreopoulos B."/>
            <person name="Lipzen A."/>
            <person name="Chen C."/>
            <person name="Yan M."/>
            <person name="Daum C."/>
            <person name="Ng V."/>
            <person name="Clum A."/>
            <person name="Steindorff A."/>
            <person name="Ohm R.A."/>
            <person name="Martin F."/>
            <person name="Silar P."/>
            <person name="Natvig D.O."/>
            <person name="Lalanne C."/>
            <person name="Gautier V."/>
            <person name="Ament-Velasquez S.L."/>
            <person name="Kruys A."/>
            <person name="Hutchinson M.I."/>
            <person name="Powell A.J."/>
            <person name="Barry K."/>
            <person name="Miller A.N."/>
            <person name="Grigoriev I.V."/>
            <person name="Debuchy R."/>
            <person name="Gladieux P."/>
            <person name="Hiltunen Thoren M."/>
            <person name="Johannesson H."/>
        </authorList>
    </citation>
    <scope>NUCLEOTIDE SEQUENCE</scope>
    <source>
        <strain evidence="2">CBS 560.94</strain>
    </source>
</reference>
<dbReference type="EMBL" id="JAUEPP010000009">
    <property type="protein sequence ID" value="KAK3335053.1"/>
    <property type="molecule type" value="Genomic_DNA"/>
</dbReference>
<feature type="region of interest" description="Disordered" evidence="1">
    <location>
        <begin position="83"/>
        <end position="127"/>
    </location>
</feature>
<gene>
    <name evidence="2" type="ORF">B0H65DRAFT_583481</name>
</gene>
<accession>A0AAE0J183</accession>